<protein>
    <recommendedName>
        <fullName evidence="4">Extracellular membrane protein CFEM domain-containing protein</fullName>
    </recommendedName>
</protein>
<comment type="caution">
    <text evidence="2">The sequence shown here is derived from an EMBL/GenBank/DDBJ whole genome shotgun (WGS) entry which is preliminary data.</text>
</comment>
<evidence type="ECO:0000256" key="1">
    <source>
        <dbReference type="SAM" id="SignalP"/>
    </source>
</evidence>
<evidence type="ECO:0000313" key="3">
    <source>
        <dbReference type="Proteomes" id="UP000277212"/>
    </source>
</evidence>
<proteinExistence type="predicted"/>
<evidence type="ECO:0008006" key="4">
    <source>
        <dbReference type="Google" id="ProtNLM"/>
    </source>
</evidence>
<accession>A0A3M2SHJ2</accession>
<feature type="signal peptide" evidence="1">
    <location>
        <begin position="1"/>
        <end position="23"/>
    </location>
</feature>
<dbReference type="EMBL" id="NKUJ01000045">
    <property type="protein sequence ID" value="RMJ16602.1"/>
    <property type="molecule type" value="Genomic_DNA"/>
</dbReference>
<keyword evidence="1" id="KW-0732">Signal</keyword>
<organism evidence="2 3">
    <name type="scientific">Fusarium kuroshium</name>
    <dbReference type="NCBI Taxonomy" id="2010991"/>
    <lineage>
        <taxon>Eukaryota</taxon>
        <taxon>Fungi</taxon>
        <taxon>Dikarya</taxon>
        <taxon>Ascomycota</taxon>
        <taxon>Pezizomycotina</taxon>
        <taxon>Sordariomycetes</taxon>
        <taxon>Hypocreomycetidae</taxon>
        <taxon>Hypocreales</taxon>
        <taxon>Nectriaceae</taxon>
        <taxon>Fusarium</taxon>
        <taxon>Fusarium solani species complex</taxon>
    </lineage>
</organism>
<dbReference type="AlphaFoldDB" id="A0A3M2SHJ2"/>
<dbReference type="Proteomes" id="UP000277212">
    <property type="component" value="Unassembled WGS sequence"/>
</dbReference>
<gene>
    <name evidence="2" type="ORF">CDV36_003733</name>
</gene>
<name>A0A3M2SHJ2_9HYPO</name>
<sequence length="80" mass="8938">MILSWCGLFITLFLGCSVDMYKAHRDCINSLHKTAATVQHVPCHVSLFAQSCLTGEVPINMCSISADSFYTFQPWIPCHT</sequence>
<evidence type="ECO:0000313" key="2">
    <source>
        <dbReference type="EMBL" id="RMJ16602.1"/>
    </source>
</evidence>
<reference evidence="2 3" key="1">
    <citation type="submission" date="2017-06" db="EMBL/GenBank/DDBJ databases">
        <title>Comparative genomic analysis of Ambrosia Fusariam Clade fungi.</title>
        <authorList>
            <person name="Stajich J.E."/>
            <person name="Carrillo J."/>
            <person name="Kijimoto T."/>
            <person name="Eskalen A."/>
            <person name="O'Donnell K."/>
            <person name="Kasson M."/>
        </authorList>
    </citation>
    <scope>NUCLEOTIDE SEQUENCE [LARGE SCALE GENOMIC DNA]</scope>
    <source>
        <strain evidence="2">UCR3666</strain>
    </source>
</reference>
<keyword evidence="3" id="KW-1185">Reference proteome</keyword>
<feature type="chain" id="PRO_5018316300" description="Extracellular membrane protein CFEM domain-containing protein" evidence="1">
    <location>
        <begin position="24"/>
        <end position="80"/>
    </location>
</feature>